<dbReference type="RefSeq" id="WP_317995079.1">
    <property type="nucleotide sequence ID" value="NZ_AP025523.1"/>
</dbReference>
<dbReference type="Proteomes" id="UP001317532">
    <property type="component" value="Chromosome"/>
</dbReference>
<protein>
    <submittedName>
        <fullName evidence="2">Uncharacterized protein</fullName>
    </submittedName>
</protein>
<evidence type="ECO:0000256" key="1">
    <source>
        <dbReference type="SAM" id="MobiDB-lite"/>
    </source>
</evidence>
<gene>
    <name evidence="2" type="ORF">WPS_27660</name>
</gene>
<keyword evidence="3" id="KW-1185">Reference proteome</keyword>
<feature type="region of interest" description="Disordered" evidence="1">
    <location>
        <begin position="67"/>
        <end position="92"/>
    </location>
</feature>
<dbReference type="AlphaFoldDB" id="A0AAN1XY14"/>
<name>A0AAN1XY14_UNVUL</name>
<dbReference type="KEGG" id="vab:WPS_27660"/>
<organism evidence="2 3">
    <name type="scientific">Vulcanimicrobium alpinum</name>
    <dbReference type="NCBI Taxonomy" id="3016050"/>
    <lineage>
        <taxon>Bacteria</taxon>
        <taxon>Bacillati</taxon>
        <taxon>Vulcanimicrobiota</taxon>
        <taxon>Vulcanimicrobiia</taxon>
        <taxon>Vulcanimicrobiales</taxon>
        <taxon>Vulcanimicrobiaceae</taxon>
        <taxon>Vulcanimicrobium</taxon>
    </lineage>
</organism>
<proteinExistence type="predicted"/>
<reference evidence="2 3" key="1">
    <citation type="journal article" date="2022" name="ISME Commun">
        <title>Vulcanimicrobium alpinus gen. nov. sp. nov., the first cultivated representative of the candidate phylum 'Eremiobacterota', is a metabolically versatile aerobic anoxygenic phototroph.</title>
        <authorList>
            <person name="Yabe S."/>
            <person name="Muto K."/>
            <person name="Abe K."/>
            <person name="Yokota A."/>
            <person name="Staudigel H."/>
            <person name="Tebo B.M."/>
        </authorList>
    </citation>
    <scope>NUCLEOTIDE SEQUENCE [LARGE SCALE GENOMIC DNA]</scope>
    <source>
        <strain evidence="2 3">WC8-2</strain>
    </source>
</reference>
<accession>A0AAN1XY14</accession>
<evidence type="ECO:0000313" key="3">
    <source>
        <dbReference type="Proteomes" id="UP001317532"/>
    </source>
</evidence>
<dbReference type="EMBL" id="AP025523">
    <property type="protein sequence ID" value="BDE07490.1"/>
    <property type="molecule type" value="Genomic_DNA"/>
</dbReference>
<sequence>MSGTAQFGIAQRGDLTRIDLLAFKTDATAVPPLSLTLVVDRRASTLTVWNDTAKTYYVQPFSVRLGTSASPSPAPSPSPSAGASPRPPNPVSPFKRLEVLDLSLHLIGHTTTIGVATTGLALDLNVKDAGDPAVSHLTAMTQLADDFAAFPMTLDVAVEPGTAPFHAKLSYAVDEFTRGVPAAARFAIPVGYAKASSLLAVVFGAMPPKPK</sequence>
<evidence type="ECO:0000313" key="2">
    <source>
        <dbReference type="EMBL" id="BDE07490.1"/>
    </source>
</evidence>